<feature type="compositionally biased region" description="Basic and acidic residues" evidence="12">
    <location>
        <begin position="163"/>
        <end position="174"/>
    </location>
</feature>
<dbReference type="InterPro" id="IPR004856">
    <property type="entry name" value="Glyco_trans_ALG6/ALG8"/>
</dbReference>
<evidence type="ECO:0000313" key="14">
    <source>
        <dbReference type="EMBL" id="CAF1104578.1"/>
    </source>
</evidence>
<feature type="transmembrane region" description="Helical" evidence="13">
    <location>
        <begin position="451"/>
        <end position="472"/>
    </location>
</feature>
<dbReference type="GO" id="GO:0006487">
    <property type="term" value="P:protein N-linked glycosylation"/>
    <property type="evidence" value="ECO:0007669"/>
    <property type="project" value="TreeGrafter"/>
</dbReference>
<evidence type="ECO:0000256" key="7">
    <source>
        <dbReference type="ARBA" id="ARBA00022692"/>
    </source>
</evidence>
<evidence type="ECO:0000256" key="11">
    <source>
        <dbReference type="ARBA" id="ARBA00030499"/>
    </source>
</evidence>
<keyword evidence="5" id="KW-0328">Glycosyltransferase</keyword>
<comment type="caution">
    <text evidence="14">The sequence shown here is derived from an EMBL/GenBank/DDBJ whole genome shotgun (WGS) entry which is preliminary data.</text>
</comment>
<gene>
    <name evidence="14" type="ORF">XAT740_LOCUS18538</name>
</gene>
<comment type="similarity">
    <text evidence="3">Belongs to the ALG6/ALG8 glucosyltransferase family.</text>
</comment>
<dbReference type="InterPro" id="IPR027417">
    <property type="entry name" value="P-loop_NTPase"/>
</dbReference>
<feature type="transmembrane region" description="Helical" evidence="13">
    <location>
        <begin position="577"/>
        <end position="600"/>
    </location>
</feature>
<proteinExistence type="inferred from homology"/>
<feature type="transmembrane region" description="Helical" evidence="13">
    <location>
        <begin position="355"/>
        <end position="375"/>
    </location>
</feature>
<keyword evidence="8" id="KW-0256">Endoplasmic reticulum</keyword>
<organism evidence="14 15">
    <name type="scientific">Adineta ricciae</name>
    <name type="common">Rotifer</name>
    <dbReference type="NCBI Taxonomy" id="249248"/>
    <lineage>
        <taxon>Eukaryota</taxon>
        <taxon>Metazoa</taxon>
        <taxon>Spiralia</taxon>
        <taxon>Gnathifera</taxon>
        <taxon>Rotifera</taxon>
        <taxon>Eurotatoria</taxon>
        <taxon>Bdelloidea</taxon>
        <taxon>Adinetida</taxon>
        <taxon>Adinetidae</taxon>
        <taxon>Adineta</taxon>
    </lineage>
</organism>
<keyword evidence="7 13" id="KW-0812">Transmembrane</keyword>
<accession>A0A814PFC2</accession>
<dbReference type="Proteomes" id="UP000663828">
    <property type="component" value="Unassembled WGS sequence"/>
</dbReference>
<feature type="transmembrane region" description="Helical" evidence="13">
    <location>
        <begin position="769"/>
        <end position="786"/>
    </location>
</feature>
<name>A0A814PFC2_ADIRI</name>
<evidence type="ECO:0000256" key="2">
    <source>
        <dbReference type="ARBA" id="ARBA00004922"/>
    </source>
</evidence>
<dbReference type="EMBL" id="CAJNOR010001239">
    <property type="protein sequence ID" value="CAF1104578.1"/>
    <property type="molecule type" value="Genomic_DNA"/>
</dbReference>
<comment type="pathway">
    <text evidence="2">Protein modification; protein glycosylation.</text>
</comment>
<feature type="transmembrane region" description="Helical" evidence="13">
    <location>
        <begin position="511"/>
        <end position="529"/>
    </location>
</feature>
<evidence type="ECO:0000256" key="12">
    <source>
        <dbReference type="SAM" id="MobiDB-lite"/>
    </source>
</evidence>
<feature type="transmembrane region" description="Helical" evidence="13">
    <location>
        <begin position="746"/>
        <end position="763"/>
    </location>
</feature>
<feature type="transmembrane region" description="Helical" evidence="13">
    <location>
        <begin position="834"/>
        <end position="853"/>
    </location>
</feature>
<evidence type="ECO:0000256" key="3">
    <source>
        <dbReference type="ARBA" id="ARBA00008715"/>
    </source>
</evidence>
<dbReference type="Pfam" id="PF03155">
    <property type="entry name" value="Alg6_Alg8"/>
    <property type="match status" value="1"/>
</dbReference>
<dbReference type="UniPathway" id="UPA00378"/>
<feature type="transmembrane region" description="Helical" evidence="13">
    <location>
        <begin position="807"/>
        <end position="828"/>
    </location>
</feature>
<dbReference type="SMART" id="SM00175">
    <property type="entry name" value="RAB"/>
    <property type="match status" value="1"/>
</dbReference>
<evidence type="ECO:0000256" key="8">
    <source>
        <dbReference type="ARBA" id="ARBA00022824"/>
    </source>
</evidence>
<protein>
    <recommendedName>
        <fullName evidence="4">dolichyl-P-Glc:Glc1Man9GlcNAc2-PP-dolichol alpha-1,3-glucosyltransferase</fullName>
        <ecNumber evidence="4">2.4.1.265</ecNumber>
    </recommendedName>
    <alternativeName>
        <fullName evidence="11">Asparagine-linked glycosylation protein 8 homolog</fullName>
    </alternativeName>
</protein>
<feature type="transmembrane region" description="Helical" evidence="13">
    <location>
        <begin position="484"/>
        <end position="505"/>
    </location>
</feature>
<dbReference type="GO" id="GO:0042283">
    <property type="term" value="F:dolichyl pyrophosphate Glc1Man9GlcNAc2 alpha-1,3-glucosyltransferase activity"/>
    <property type="evidence" value="ECO:0007669"/>
    <property type="project" value="UniProtKB-EC"/>
</dbReference>
<dbReference type="PANTHER" id="PTHR12413:SF2">
    <property type="entry name" value="DOLICHYL PYROPHOSPHATE GLC1MAN9GLCNAC2 ALPHA-1,3-GLUCOSYLTRANSFERASE-RELATED"/>
    <property type="match status" value="1"/>
</dbReference>
<evidence type="ECO:0000256" key="5">
    <source>
        <dbReference type="ARBA" id="ARBA00022676"/>
    </source>
</evidence>
<dbReference type="AlphaFoldDB" id="A0A814PFC2"/>
<dbReference type="Pfam" id="PF08477">
    <property type="entry name" value="Roc"/>
    <property type="match status" value="1"/>
</dbReference>
<keyword evidence="10 13" id="KW-0472">Membrane</keyword>
<keyword evidence="9 13" id="KW-1133">Transmembrane helix</keyword>
<dbReference type="SUPFAM" id="SSF52540">
    <property type="entry name" value="P-loop containing nucleoside triphosphate hydrolases"/>
    <property type="match status" value="1"/>
</dbReference>
<dbReference type="PROSITE" id="PS51419">
    <property type="entry name" value="RAB"/>
    <property type="match status" value="1"/>
</dbReference>
<evidence type="ECO:0000256" key="4">
    <source>
        <dbReference type="ARBA" id="ARBA00011938"/>
    </source>
</evidence>
<evidence type="ECO:0000313" key="15">
    <source>
        <dbReference type="Proteomes" id="UP000663828"/>
    </source>
</evidence>
<evidence type="ECO:0000256" key="9">
    <source>
        <dbReference type="ARBA" id="ARBA00022989"/>
    </source>
</evidence>
<evidence type="ECO:0000256" key="10">
    <source>
        <dbReference type="ARBA" id="ARBA00023136"/>
    </source>
</evidence>
<dbReference type="GO" id="GO:0005789">
    <property type="term" value="C:endoplasmic reticulum membrane"/>
    <property type="evidence" value="ECO:0007669"/>
    <property type="project" value="UniProtKB-SubCell"/>
</dbReference>
<feature type="region of interest" description="Disordered" evidence="12">
    <location>
        <begin position="152"/>
        <end position="188"/>
    </location>
</feature>
<dbReference type="PANTHER" id="PTHR12413">
    <property type="entry name" value="DOLICHYL GLYCOSYLTRANSFERASE"/>
    <property type="match status" value="1"/>
</dbReference>
<feature type="transmembrane region" description="Helical" evidence="13">
    <location>
        <begin position="549"/>
        <end position="565"/>
    </location>
</feature>
<keyword evidence="15" id="KW-1185">Reference proteome</keyword>
<evidence type="ECO:0000256" key="1">
    <source>
        <dbReference type="ARBA" id="ARBA00004477"/>
    </source>
</evidence>
<reference evidence="14" key="1">
    <citation type="submission" date="2021-02" db="EMBL/GenBank/DDBJ databases">
        <authorList>
            <person name="Nowell W R."/>
        </authorList>
    </citation>
    <scope>NUCLEOTIDE SEQUENCE</scope>
</reference>
<sequence>MCDRRKTLTDPTADFVLSDLLSATEDLIDFSINVFDSIRLQSHFNDRNRRVNLAMQLKDASDAQQTEFSTLTNPKKPCTVTTTLKYDLNLYLDRILQSCKRTKANLMLLRISRSRGTNTTLLLVASTSVRVDQLEKKVQLLMRLVKENGGDFQMKKKKKKKESSKTKIEDDTKPPVKQAKPVKKPPISSISKDDLGDYVEIALSFRMIITKYREFIQHMRDATKSILSSNGQASIANSIILIPIAANAISELNNILNRLIRIAFTIEAESNHLRQLPHLSTENDSQELYLQGTKEENEPVRIASSKLLERAPPKKEDLSHSSGTSLKRNTYSLLKQNENRTNFQNQSALMSIKNYYRGIIVALSFTIGAIIKLSLLPCYHSTDFEVHRNWLALTHSLPLQQWYYENRSEWTLDYPPFFAHFEYGLSKFASYFDPAMLDVNNLNYASEKTKLFQRLTVIGSEIVLALAIYSLMKTMQIGRKNHDIPMPIIQLLFALSLLVNFGLLIVDHIHFQYNGFLLGILLTSISCMYRNEYLMSAIWFSTLLNFKHIFLYIAPAYVVYLFYGFCVKQSSNPVRFLVNLIALSIATLVPFVLSFGPFILMNQLPQVLARLFPFKRGLCHAYWAPNIWALYNVFDKVLAIVGRYTHLFRVRSVSVSMTSGLVQDIEHQVLPSITPGMTFILTFIFMIPSLIRLFFRCSKRTFLETIILCALTSFLFGWHVHEKAILIAIIPLSLLAFDSREHARCFLLLSTFGGFSLFPLIFTGPEIPIKIGLFVAYTSFLFYTLGEIHGDHGTTFCLPLLNRLETFSVVLLIPLCLYCECLHTVLHIDRLLPFLPLLLISIYCSIFIVYCWIRLHTIEAHLEDELTAVESTIEKIMALIADHQPTTLLDHQWIHTDQAGEYLKAIKDRNDNQLRDFSLLFSPALSAGLVVKQYRYKILLIGKTGSGKSSLIRALMGKEFSTVNAQPTLGIQTTNVYWPVRINQPNKPVFMFRLDFWDMGHMSSTRFDYIDNDSMDSLDMIIFVVSAADRDSFTELPTLIEEKRKQCSTTRPFVSLVFITKFDQFAVLTESDAKEFQTKYNIPVYLFSNVYSNMRLATSYLNLIAEKLYKRDLELTGQPLS</sequence>
<feature type="transmembrane region" description="Helical" evidence="13">
    <location>
        <begin position="676"/>
        <end position="695"/>
    </location>
</feature>
<dbReference type="EC" id="2.4.1.265" evidence="4"/>
<evidence type="ECO:0000256" key="6">
    <source>
        <dbReference type="ARBA" id="ARBA00022679"/>
    </source>
</evidence>
<dbReference type="CDD" id="cd00882">
    <property type="entry name" value="Ras_like_GTPase"/>
    <property type="match status" value="1"/>
</dbReference>
<dbReference type="Gene3D" id="3.40.50.300">
    <property type="entry name" value="P-loop containing nucleotide triphosphate hydrolases"/>
    <property type="match status" value="1"/>
</dbReference>
<comment type="subcellular location">
    <subcellularLocation>
        <location evidence="1">Endoplasmic reticulum membrane</location>
        <topology evidence="1">Multi-pass membrane protein</topology>
    </subcellularLocation>
</comment>
<evidence type="ECO:0000256" key="13">
    <source>
        <dbReference type="SAM" id="Phobius"/>
    </source>
</evidence>
<keyword evidence="6" id="KW-0808">Transferase</keyword>